<dbReference type="AlphaFoldDB" id="A0A2I0K499"/>
<feature type="region of interest" description="Disordered" evidence="1">
    <location>
        <begin position="235"/>
        <end position="271"/>
    </location>
</feature>
<organism evidence="2 3">
    <name type="scientific">Punica granatum</name>
    <name type="common">Pomegranate</name>
    <dbReference type="NCBI Taxonomy" id="22663"/>
    <lineage>
        <taxon>Eukaryota</taxon>
        <taxon>Viridiplantae</taxon>
        <taxon>Streptophyta</taxon>
        <taxon>Embryophyta</taxon>
        <taxon>Tracheophyta</taxon>
        <taxon>Spermatophyta</taxon>
        <taxon>Magnoliopsida</taxon>
        <taxon>eudicotyledons</taxon>
        <taxon>Gunneridae</taxon>
        <taxon>Pentapetalae</taxon>
        <taxon>rosids</taxon>
        <taxon>malvids</taxon>
        <taxon>Myrtales</taxon>
        <taxon>Lythraceae</taxon>
        <taxon>Punica</taxon>
    </lineage>
</organism>
<dbReference type="EMBL" id="PGOL01000891">
    <property type="protein sequence ID" value="PKI63374.1"/>
    <property type="molecule type" value="Genomic_DNA"/>
</dbReference>
<evidence type="ECO:0000256" key="1">
    <source>
        <dbReference type="SAM" id="MobiDB-lite"/>
    </source>
</evidence>
<protein>
    <submittedName>
        <fullName evidence="2">Uncharacterized protein</fullName>
    </submittedName>
</protein>
<keyword evidence="3" id="KW-1185">Reference proteome</keyword>
<accession>A0A2I0K499</accession>
<gene>
    <name evidence="2" type="ORF">CRG98_016262</name>
</gene>
<sequence>MAQGWRAAFGSRAQVVKFVRLPVIVETRRGLVQVKLVKVKSVVVDKLSSVTVVLLRKLAAATISRKWAVGKHVMKKQAALDWAVWVIEKAAISASVVAATILRKQARGEHVELEPPKTEEEMSLLWVAEAPCFPGVVIQGQEEVALLNVEGEIWQSEVAWPQPGAEMVVGAVDFSVTVTCGEQAELRLGGRGMDETGGGDATSGGCGGGGIFSFFGTGGKEGAAAGELGVGGNSGVGSGGGELRTGTGSVEVNGGGEERKGGRRGSLGRGRGGTDFTSIKCTIPWTFFFLELGKFGRDSSVGLMLEKSKTM</sequence>
<reference evidence="2 3" key="1">
    <citation type="submission" date="2017-11" db="EMBL/GenBank/DDBJ databases">
        <title>De-novo sequencing of pomegranate (Punica granatum L.) genome.</title>
        <authorList>
            <person name="Akparov Z."/>
            <person name="Amiraslanov A."/>
            <person name="Hajiyeva S."/>
            <person name="Abbasov M."/>
            <person name="Kaur K."/>
            <person name="Hamwieh A."/>
            <person name="Solovyev V."/>
            <person name="Salamov A."/>
            <person name="Braich B."/>
            <person name="Kosarev P."/>
            <person name="Mahmoud A."/>
            <person name="Hajiyev E."/>
            <person name="Babayeva S."/>
            <person name="Izzatullayeva V."/>
            <person name="Mammadov A."/>
            <person name="Mammadov A."/>
            <person name="Sharifova S."/>
            <person name="Ojaghi J."/>
            <person name="Eynullazada K."/>
            <person name="Bayramov B."/>
            <person name="Abdulazimova A."/>
            <person name="Shahmuradov I."/>
        </authorList>
    </citation>
    <scope>NUCLEOTIDE SEQUENCE [LARGE SCALE GENOMIC DNA]</scope>
    <source>
        <strain evidence="3">cv. AG2017</strain>
        <tissue evidence="2">Leaf</tissue>
    </source>
</reference>
<dbReference type="Proteomes" id="UP000233551">
    <property type="component" value="Unassembled WGS sequence"/>
</dbReference>
<proteinExistence type="predicted"/>
<comment type="caution">
    <text evidence="2">The sequence shown here is derived from an EMBL/GenBank/DDBJ whole genome shotgun (WGS) entry which is preliminary data.</text>
</comment>
<evidence type="ECO:0000313" key="3">
    <source>
        <dbReference type="Proteomes" id="UP000233551"/>
    </source>
</evidence>
<evidence type="ECO:0000313" key="2">
    <source>
        <dbReference type="EMBL" id="PKI63374.1"/>
    </source>
</evidence>
<name>A0A2I0K499_PUNGR</name>